<evidence type="ECO:0000313" key="1">
    <source>
        <dbReference type="EMBL" id="QIN83161.1"/>
    </source>
</evidence>
<sequence length="216" mass="23514">MEPNAEGVSSWRVEGDWFDVCRCDIPCPCEFAQAPTDNWCQGVLAWHVREGHYGDVRLDGLNLVGVAAFEGNVWAGEGKVTMGLYIDERADEGQREALQRIFGGQGGGFPAEFAELVGEMRGVEFAPIEFEVADDLAYWRAEVPGRVQASAEALTGPTTPPGARVQLLNPPGSEVGPNQGAATWGRAVTDRVEGFGFEWEWDGKSSKHIPFDWSGP</sequence>
<dbReference type="RefSeq" id="WP_166176186.1">
    <property type="nucleotide sequence ID" value="NZ_CP045119.1"/>
</dbReference>
<accession>A0A6G8Q9K2</accession>
<dbReference type="Proteomes" id="UP000501452">
    <property type="component" value="Chromosome"/>
</dbReference>
<organism evidence="1 2">
    <name type="scientific">Rubrobacter tropicus</name>
    <dbReference type="NCBI Taxonomy" id="2653851"/>
    <lineage>
        <taxon>Bacteria</taxon>
        <taxon>Bacillati</taxon>
        <taxon>Actinomycetota</taxon>
        <taxon>Rubrobacteria</taxon>
        <taxon>Rubrobacterales</taxon>
        <taxon>Rubrobacteraceae</taxon>
        <taxon>Rubrobacter</taxon>
    </lineage>
</organism>
<protein>
    <submittedName>
        <fullName evidence="1">DUF1326 domain-containing protein</fullName>
    </submittedName>
</protein>
<name>A0A6G8Q9K2_9ACTN</name>
<reference evidence="1 2" key="1">
    <citation type="submission" date="2019-10" db="EMBL/GenBank/DDBJ databases">
        <title>Rubrobacter sp nov SCSIO 52090 isolated from a deep-sea sediment in the South China Sea.</title>
        <authorList>
            <person name="Chen R.W."/>
        </authorList>
    </citation>
    <scope>NUCLEOTIDE SEQUENCE [LARGE SCALE GENOMIC DNA]</scope>
    <source>
        <strain evidence="1 2">SCSIO 52909</strain>
    </source>
</reference>
<dbReference type="InterPro" id="IPR009758">
    <property type="entry name" value="DUF1326"/>
</dbReference>
<dbReference type="Pfam" id="PF07040">
    <property type="entry name" value="DUF1326"/>
    <property type="match status" value="1"/>
</dbReference>
<dbReference type="AlphaFoldDB" id="A0A6G8Q9K2"/>
<gene>
    <name evidence="1" type="ORF">GBA63_11295</name>
</gene>
<dbReference type="InterPro" id="IPR014581">
    <property type="entry name" value="UCP033303"/>
</dbReference>
<dbReference type="KEGG" id="rub:GBA63_11295"/>
<evidence type="ECO:0000313" key="2">
    <source>
        <dbReference type="Proteomes" id="UP000501452"/>
    </source>
</evidence>
<proteinExistence type="predicted"/>
<dbReference type="PIRSF" id="PIRSF033303">
    <property type="entry name" value="UCP033303"/>
    <property type="match status" value="1"/>
</dbReference>
<dbReference type="EMBL" id="CP045119">
    <property type="protein sequence ID" value="QIN83161.1"/>
    <property type="molecule type" value="Genomic_DNA"/>
</dbReference>
<keyword evidence="2" id="KW-1185">Reference proteome</keyword>